<proteinExistence type="inferred from homology"/>
<dbReference type="Gene3D" id="3.40.50.300">
    <property type="entry name" value="P-loop containing nucleotide triphosphate hydrolases"/>
    <property type="match status" value="1"/>
</dbReference>
<dbReference type="PROSITE" id="PS50893">
    <property type="entry name" value="ABC_TRANSPORTER_2"/>
    <property type="match status" value="1"/>
</dbReference>
<evidence type="ECO:0000256" key="4">
    <source>
        <dbReference type="ARBA" id="ARBA00022840"/>
    </source>
</evidence>
<name>A0A0A2DRE9_9CORY</name>
<accession>A0A0A2DRE9</accession>
<dbReference type="InterPro" id="IPR003439">
    <property type="entry name" value="ABC_transporter-like_ATP-bd"/>
</dbReference>
<keyword evidence="3" id="KW-0547">Nucleotide-binding</keyword>
<keyword evidence="7" id="KW-1185">Reference proteome</keyword>
<protein>
    <submittedName>
        <fullName evidence="6">Cobalt ABC transporter ATP-binding protein</fullName>
    </submittedName>
</protein>
<reference evidence="6 7" key="1">
    <citation type="submission" date="2014-10" db="EMBL/GenBank/DDBJ databases">
        <title>Whole Genome sequence of Corynebacterium auriscanis strain CIP 106629.</title>
        <authorList>
            <person name="Hassan S.S."/>
            <person name="Jamal S.B."/>
            <person name="Tiwari S."/>
            <person name="Oliveira L.D.C."/>
            <person name="Souza F."/>
            <person name="Mariano D.C."/>
            <person name="Almeida S."/>
            <person name="Dorella F."/>
            <person name="Pereira F."/>
            <person name="Carvalho A."/>
            <person name="Leal C.A."/>
            <person name="Soares S.D.C."/>
            <person name="Figueiredo H.C."/>
            <person name="Silva A."/>
            <person name="Azevedo V.A."/>
        </authorList>
    </citation>
    <scope>NUCLEOTIDE SEQUENCE [LARGE SCALE GENOMIC DNA]</scope>
    <source>
        <strain evidence="6 7">CIP 106629</strain>
    </source>
</reference>
<dbReference type="InterPro" id="IPR050095">
    <property type="entry name" value="ECF_ABC_transporter_ATP-bd"/>
</dbReference>
<dbReference type="InterPro" id="IPR027417">
    <property type="entry name" value="P-loop_NTPase"/>
</dbReference>
<organism evidence="6 7">
    <name type="scientific">Corynebacterium auriscanis</name>
    <dbReference type="NCBI Taxonomy" id="99807"/>
    <lineage>
        <taxon>Bacteria</taxon>
        <taxon>Bacillati</taxon>
        <taxon>Actinomycetota</taxon>
        <taxon>Actinomycetes</taxon>
        <taxon>Mycobacteriales</taxon>
        <taxon>Corynebacteriaceae</taxon>
        <taxon>Corynebacterium</taxon>
    </lineage>
</organism>
<dbReference type="InterPro" id="IPR015856">
    <property type="entry name" value="ABC_transpr_CbiO/EcfA_su"/>
</dbReference>
<dbReference type="PANTHER" id="PTHR43553">
    <property type="entry name" value="HEAVY METAL TRANSPORTER"/>
    <property type="match status" value="1"/>
</dbReference>
<dbReference type="GO" id="GO:0016887">
    <property type="term" value="F:ATP hydrolysis activity"/>
    <property type="evidence" value="ECO:0007669"/>
    <property type="project" value="InterPro"/>
</dbReference>
<feature type="domain" description="ABC transporter" evidence="5">
    <location>
        <begin position="11"/>
        <end position="245"/>
    </location>
</feature>
<evidence type="ECO:0000256" key="2">
    <source>
        <dbReference type="ARBA" id="ARBA00022448"/>
    </source>
</evidence>
<dbReference type="GO" id="GO:0005524">
    <property type="term" value="F:ATP binding"/>
    <property type="evidence" value="ECO:0007669"/>
    <property type="project" value="UniProtKB-KW"/>
</dbReference>
<dbReference type="Proteomes" id="UP000030145">
    <property type="component" value="Unassembled WGS sequence"/>
</dbReference>
<evidence type="ECO:0000256" key="3">
    <source>
        <dbReference type="ARBA" id="ARBA00022741"/>
    </source>
</evidence>
<keyword evidence="2" id="KW-0813">Transport</keyword>
<dbReference type="EMBL" id="JRVJ01000001">
    <property type="protein sequence ID" value="KGM19411.1"/>
    <property type="molecule type" value="Genomic_DNA"/>
</dbReference>
<evidence type="ECO:0000313" key="6">
    <source>
        <dbReference type="EMBL" id="KGM19411.1"/>
    </source>
</evidence>
<dbReference type="InterPro" id="IPR017871">
    <property type="entry name" value="ABC_transporter-like_CS"/>
</dbReference>
<dbReference type="PANTHER" id="PTHR43553:SF24">
    <property type="entry name" value="ENERGY-COUPLING FACTOR TRANSPORTER ATP-BINDING PROTEIN ECFA1"/>
    <property type="match status" value="1"/>
</dbReference>
<dbReference type="CDD" id="cd03225">
    <property type="entry name" value="ABC_cobalt_CbiO_domain1"/>
    <property type="match status" value="1"/>
</dbReference>
<dbReference type="RefSeq" id="WP_035112874.1">
    <property type="nucleotide sequence ID" value="NZ_CP047046.1"/>
</dbReference>
<evidence type="ECO:0000313" key="7">
    <source>
        <dbReference type="Proteomes" id="UP000030145"/>
    </source>
</evidence>
<comment type="similarity">
    <text evidence="1">Belongs to the ABC transporter superfamily.</text>
</comment>
<gene>
    <name evidence="6" type="ORF">MA47_00700</name>
</gene>
<dbReference type="SUPFAM" id="SSF52540">
    <property type="entry name" value="P-loop containing nucleoside triphosphate hydrolases"/>
    <property type="match status" value="1"/>
</dbReference>
<sequence length="249" mass="26836">MAPAEISHAPITFDNINLDVTQSSPTGVTTRRILSNISTTLTEHRVAIIGANGSGKSSLVRLINGLNSPTTGHVRVGELDVARQAKQIRQRVGFIFSDADNQILMPTVVEDVAFSLRRHKLPRAQRHQRALAQLDAMGIAHLANNSPHTLSGGEKQLLALASVLILSPDIIIADEPTTLLDLHNRRRVASELAALSQQVIVVTHDLDLIRDFDRVLWIDNGGIAGDSTRSGSGGARGVVQQYEEAYGGV</sequence>
<evidence type="ECO:0000259" key="5">
    <source>
        <dbReference type="PROSITE" id="PS50893"/>
    </source>
</evidence>
<dbReference type="Pfam" id="PF00005">
    <property type="entry name" value="ABC_tran"/>
    <property type="match status" value="1"/>
</dbReference>
<evidence type="ECO:0000256" key="1">
    <source>
        <dbReference type="ARBA" id="ARBA00005417"/>
    </source>
</evidence>
<dbReference type="SMART" id="SM00382">
    <property type="entry name" value="AAA"/>
    <property type="match status" value="1"/>
</dbReference>
<comment type="caution">
    <text evidence="6">The sequence shown here is derived from an EMBL/GenBank/DDBJ whole genome shotgun (WGS) entry which is preliminary data.</text>
</comment>
<dbReference type="GeneID" id="300552936"/>
<dbReference type="GO" id="GO:0042626">
    <property type="term" value="F:ATPase-coupled transmembrane transporter activity"/>
    <property type="evidence" value="ECO:0007669"/>
    <property type="project" value="TreeGrafter"/>
</dbReference>
<dbReference type="InterPro" id="IPR003593">
    <property type="entry name" value="AAA+_ATPase"/>
</dbReference>
<dbReference type="AlphaFoldDB" id="A0A0A2DRE9"/>
<dbReference type="GO" id="GO:0043190">
    <property type="term" value="C:ATP-binding cassette (ABC) transporter complex"/>
    <property type="evidence" value="ECO:0007669"/>
    <property type="project" value="TreeGrafter"/>
</dbReference>
<dbReference type="PROSITE" id="PS00211">
    <property type="entry name" value="ABC_TRANSPORTER_1"/>
    <property type="match status" value="1"/>
</dbReference>
<keyword evidence="4 6" id="KW-0067">ATP-binding</keyword>